<feature type="compositionally biased region" description="Basic and acidic residues" evidence="1">
    <location>
        <begin position="89"/>
        <end position="112"/>
    </location>
</feature>
<organism evidence="2 3">
    <name type="scientific">Athelia psychrophila</name>
    <dbReference type="NCBI Taxonomy" id="1759441"/>
    <lineage>
        <taxon>Eukaryota</taxon>
        <taxon>Fungi</taxon>
        <taxon>Dikarya</taxon>
        <taxon>Basidiomycota</taxon>
        <taxon>Agaricomycotina</taxon>
        <taxon>Agaricomycetes</taxon>
        <taxon>Agaricomycetidae</taxon>
        <taxon>Atheliales</taxon>
        <taxon>Atheliaceae</taxon>
        <taxon>Athelia</taxon>
    </lineage>
</organism>
<evidence type="ECO:0000313" key="3">
    <source>
        <dbReference type="Proteomes" id="UP000076532"/>
    </source>
</evidence>
<reference evidence="2 3" key="1">
    <citation type="journal article" date="2016" name="Mol. Biol. Evol.">
        <title>Comparative Genomics of Early-Diverging Mushroom-Forming Fungi Provides Insights into the Origins of Lignocellulose Decay Capabilities.</title>
        <authorList>
            <person name="Nagy L.G."/>
            <person name="Riley R."/>
            <person name="Tritt A."/>
            <person name="Adam C."/>
            <person name="Daum C."/>
            <person name="Floudas D."/>
            <person name="Sun H."/>
            <person name="Yadav J.S."/>
            <person name="Pangilinan J."/>
            <person name="Larsson K.H."/>
            <person name="Matsuura K."/>
            <person name="Barry K."/>
            <person name="Labutti K."/>
            <person name="Kuo R."/>
            <person name="Ohm R.A."/>
            <person name="Bhattacharya S.S."/>
            <person name="Shirouzu T."/>
            <person name="Yoshinaga Y."/>
            <person name="Martin F.M."/>
            <person name="Grigoriev I.V."/>
            <person name="Hibbett D.S."/>
        </authorList>
    </citation>
    <scope>NUCLEOTIDE SEQUENCE [LARGE SCALE GENOMIC DNA]</scope>
    <source>
        <strain evidence="2 3">CBS 109695</strain>
    </source>
</reference>
<name>A0A167VK75_9AGAM</name>
<dbReference type="AlphaFoldDB" id="A0A167VK75"/>
<accession>A0A167VK75</accession>
<sequence>MSTQYYETREAWEWQALGQPYYETREEWERALMLMWQQLCAGEHQLEAMGAREQQAMGPQERERQQQARWRRQQERQQQVRQQQAMGQHAREAGEQQAREAREAGEAREEQARWQQQARQQQASPAFEFAPLDPASFTKTILCMSGVQPSRLLSKAPKKLRQATYSLTGLQETLERGTASACIREAED</sequence>
<evidence type="ECO:0000256" key="1">
    <source>
        <dbReference type="SAM" id="MobiDB-lite"/>
    </source>
</evidence>
<feature type="compositionally biased region" description="Low complexity" evidence="1">
    <location>
        <begin position="113"/>
        <end position="123"/>
    </location>
</feature>
<proteinExistence type="predicted"/>
<dbReference type="Proteomes" id="UP000076532">
    <property type="component" value="Unassembled WGS sequence"/>
</dbReference>
<feature type="region of interest" description="Disordered" evidence="1">
    <location>
        <begin position="51"/>
        <end position="124"/>
    </location>
</feature>
<dbReference type="EMBL" id="KV417862">
    <property type="protein sequence ID" value="KZP05099.1"/>
    <property type="molecule type" value="Genomic_DNA"/>
</dbReference>
<keyword evidence="3" id="KW-1185">Reference proteome</keyword>
<evidence type="ECO:0000313" key="2">
    <source>
        <dbReference type="EMBL" id="KZP05099.1"/>
    </source>
</evidence>
<protein>
    <submittedName>
        <fullName evidence="2">Uncharacterized protein</fullName>
    </submittedName>
</protein>
<gene>
    <name evidence="2" type="ORF">FIBSPDRAFT_967569</name>
</gene>